<evidence type="ECO:0000256" key="3">
    <source>
        <dbReference type="PROSITE-ProRule" id="PRU01091"/>
    </source>
</evidence>
<dbReference type="Gene3D" id="3.40.50.2300">
    <property type="match status" value="1"/>
</dbReference>
<protein>
    <submittedName>
        <fullName evidence="6">Response regulator transcription factor</fullName>
    </submittedName>
</protein>
<dbReference type="InterPro" id="IPR001867">
    <property type="entry name" value="OmpR/PhoB-type_DNA-bd"/>
</dbReference>
<dbReference type="Pfam" id="PF00072">
    <property type="entry name" value="Response_reg"/>
    <property type="match status" value="1"/>
</dbReference>
<accession>A0ABW2PC83</accession>
<feature type="domain" description="Response regulatory" evidence="4">
    <location>
        <begin position="5"/>
        <end position="120"/>
    </location>
</feature>
<dbReference type="PROSITE" id="PS50110">
    <property type="entry name" value="RESPONSE_REGULATORY"/>
    <property type="match status" value="1"/>
</dbReference>
<dbReference type="Gene3D" id="6.10.250.690">
    <property type="match status" value="1"/>
</dbReference>
<dbReference type="SMART" id="SM00448">
    <property type="entry name" value="REC"/>
    <property type="match status" value="1"/>
</dbReference>
<evidence type="ECO:0000313" key="7">
    <source>
        <dbReference type="Proteomes" id="UP001596496"/>
    </source>
</evidence>
<evidence type="ECO:0000259" key="4">
    <source>
        <dbReference type="PROSITE" id="PS50110"/>
    </source>
</evidence>
<evidence type="ECO:0000313" key="6">
    <source>
        <dbReference type="EMBL" id="MFC7384796.1"/>
    </source>
</evidence>
<dbReference type="Proteomes" id="UP001596496">
    <property type="component" value="Unassembled WGS sequence"/>
</dbReference>
<evidence type="ECO:0000256" key="1">
    <source>
        <dbReference type="ARBA" id="ARBA00023125"/>
    </source>
</evidence>
<dbReference type="PANTHER" id="PTHR48111">
    <property type="entry name" value="REGULATOR OF RPOS"/>
    <property type="match status" value="1"/>
</dbReference>
<evidence type="ECO:0000256" key="2">
    <source>
        <dbReference type="PROSITE-ProRule" id="PRU00169"/>
    </source>
</evidence>
<gene>
    <name evidence="6" type="ORF">ACFQSB_21465</name>
</gene>
<dbReference type="InterPro" id="IPR011006">
    <property type="entry name" value="CheY-like_superfamily"/>
</dbReference>
<sequence>MVAPSVAIVEDDAALRTGLRRGLREDGFEVSFALAGGTELLQCLGDVVPDVFVIDIGLPDVDGRDLCLALRARGVHSPVLLLTARGGITDRLSGFHAGADDYLPKPFHFEELVLRLRALLRRTARTSAPPPALHLDPAAHEVRYGETGVVLTPTEFRLLAALLARRGEVVRRHALIAAAWPTGSIVHANTLDSYLVRIRRKLAEIGQPSAIITVRGVGYTAT</sequence>
<dbReference type="EMBL" id="JBHTCG010000014">
    <property type="protein sequence ID" value="MFC7384796.1"/>
    <property type="molecule type" value="Genomic_DNA"/>
</dbReference>
<dbReference type="InterPro" id="IPR001789">
    <property type="entry name" value="Sig_transdc_resp-reg_receiver"/>
</dbReference>
<dbReference type="RefSeq" id="WP_380828635.1">
    <property type="nucleotide sequence ID" value="NZ_JBHTCG010000014.1"/>
</dbReference>
<dbReference type="SMART" id="SM00862">
    <property type="entry name" value="Trans_reg_C"/>
    <property type="match status" value="1"/>
</dbReference>
<keyword evidence="7" id="KW-1185">Reference proteome</keyword>
<evidence type="ECO:0000259" key="5">
    <source>
        <dbReference type="PROSITE" id="PS51755"/>
    </source>
</evidence>
<keyword evidence="2" id="KW-0597">Phosphoprotein</keyword>
<keyword evidence="1 3" id="KW-0238">DNA-binding</keyword>
<proteinExistence type="predicted"/>
<dbReference type="Gene3D" id="1.10.10.10">
    <property type="entry name" value="Winged helix-like DNA-binding domain superfamily/Winged helix DNA-binding domain"/>
    <property type="match status" value="1"/>
</dbReference>
<dbReference type="InterPro" id="IPR039420">
    <property type="entry name" value="WalR-like"/>
</dbReference>
<comment type="caution">
    <text evidence="6">The sequence shown here is derived from an EMBL/GenBank/DDBJ whole genome shotgun (WGS) entry which is preliminary data.</text>
</comment>
<feature type="modified residue" description="4-aspartylphosphate" evidence="2">
    <location>
        <position position="55"/>
    </location>
</feature>
<reference evidence="7" key="1">
    <citation type="journal article" date="2019" name="Int. J. Syst. Evol. Microbiol.">
        <title>The Global Catalogue of Microorganisms (GCM) 10K type strain sequencing project: providing services to taxonomists for standard genome sequencing and annotation.</title>
        <authorList>
            <consortium name="The Broad Institute Genomics Platform"/>
            <consortium name="The Broad Institute Genome Sequencing Center for Infectious Disease"/>
            <person name="Wu L."/>
            <person name="Ma J."/>
        </authorList>
    </citation>
    <scope>NUCLEOTIDE SEQUENCE [LARGE SCALE GENOMIC DNA]</scope>
    <source>
        <strain evidence="7">CECT 7649</strain>
    </source>
</reference>
<dbReference type="Pfam" id="PF00486">
    <property type="entry name" value="Trans_reg_C"/>
    <property type="match status" value="1"/>
</dbReference>
<dbReference type="CDD" id="cd00383">
    <property type="entry name" value="trans_reg_C"/>
    <property type="match status" value="1"/>
</dbReference>
<feature type="domain" description="OmpR/PhoB-type" evidence="5">
    <location>
        <begin position="122"/>
        <end position="222"/>
    </location>
</feature>
<dbReference type="InterPro" id="IPR036388">
    <property type="entry name" value="WH-like_DNA-bd_sf"/>
</dbReference>
<dbReference type="PROSITE" id="PS51755">
    <property type="entry name" value="OMPR_PHOB"/>
    <property type="match status" value="1"/>
</dbReference>
<dbReference type="SUPFAM" id="SSF46894">
    <property type="entry name" value="C-terminal effector domain of the bipartite response regulators"/>
    <property type="match status" value="1"/>
</dbReference>
<name>A0ABW2PC83_9ACTN</name>
<dbReference type="InterPro" id="IPR016032">
    <property type="entry name" value="Sig_transdc_resp-reg_C-effctor"/>
</dbReference>
<feature type="DNA-binding region" description="OmpR/PhoB-type" evidence="3">
    <location>
        <begin position="122"/>
        <end position="222"/>
    </location>
</feature>
<dbReference type="SUPFAM" id="SSF52172">
    <property type="entry name" value="CheY-like"/>
    <property type="match status" value="1"/>
</dbReference>
<dbReference type="PANTHER" id="PTHR48111:SF37">
    <property type="entry name" value="RESPONSE REGULATOR PROTEIN CARR"/>
    <property type="match status" value="1"/>
</dbReference>
<organism evidence="6 7">
    <name type="scientific">Sphaerisporangium rhizosphaerae</name>
    <dbReference type="NCBI Taxonomy" id="2269375"/>
    <lineage>
        <taxon>Bacteria</taxon>
        <taxon>Bacillati</taxon>
        <taxon>Actinomycetota</taxon>
        <taxon>Actinomycetes</taxon>
        <taxon>Streptosporangiales</taxon>
        <taxon>Streptosporangiaceae</taxon>
        <taxon>Sphaerisporangium</taxon>
    </lineage>
</organism>